<evidence type="ECO:0000259" key="7">
    <source>
        <dbReference type="Pfam" id="PF02706"/>
    </source>
</evidence>
<reference evidence="8" key="1">
    <citation type="submission" date="2020-08" db="EMBL/GenBank/DDBJ databases">
        <title>Genome public.</title>
        <authorList>
            <person name="Liu C."/>
            <person name="Sun Q."/>
        </authorList>
    </citation>
    <scope>NUCLEOTIDE SEQUENCE</scope>
    <source>
        <strain evidence="8">N12</strain>
    </source>
</reference>
<dbReference type="GO" id="GO:0005886">
    <property type="term" value="C:plasma membrane"/>
    <property type="evidence" value="ECO:0007669"/>
    <property type="project" value="UniProtKB-SubCell"/>
</dbReference>
<evidence type="ECO:0000313" key="9">
    <source>
        <dbReference type="Proteomes" id="UP000651085"/>
    </source>
</evidence>
<gene>
    <name evidence="8" type="ORF">H8744_17020</name>
</gene>
<sequence length="370" mass="41278">MSEDKNISKNPQQPEEQEIDLIELAQKVWAQRKLVFKVCGIALVVGLVVAFSIPKEYATSVTLAPETKGKASGGNMGALAAMAGINLGSSTGEDALSPELYPNIVSSTPFLIELFDVQVKDQKGEVNTTLYDYLYDYQKAPWWGTITSAPFKVLGWVVSLFKDKPQEEGSGKVDPFMLTKEEAAIADALGKRLAVSVDKKTGVTTLSVTMQDPLISATLTDTVMKRLQNYITDYRTNKARHDLQFTEKLYQEAKTNYYEAQQKYAHYMDGNQNIILRSVRAEQERLQNEMNLMYGVYNQVAQQLQMAKAKVQEITPVYTVVQPATVPLKPAKPNKIMILIGFVFLAGVGSVGWILFVKDLIKGWKQQTEK</sequence>
<keyword evidence="2" id="KW-1003">Cell membrane</keyword>
<dbReference type="PANTHER" id="PTHR32309">
    <property type="entry name" value="TYROSINE-PROTEIN KINASE"/>
    <property type="match status" value="1"/>
</dbReference>
<comment type="subcellular location">
    <subcellularLocation>
        <location evidence="1">Cell membrane</location>
        <topology evidence="1">Multi-pass membrane protein</topology>
    </subcellularLocation>
</comment>
<evidence type="ECO:0000256" key="3">
    <source>
        <dbReference type="ARBA" id="ARBA00022692"/>
    </source>
</evidence>
<evidence type="ECO:0000313" key="8">
    <source>
        <dbReference type="EMBL" id="MBC8594915.1"/>
    </source>
</evidence>
<dbReference type="Pfam" id="PF02706">
    <property type="entry name" value="Wzz"/>
    <property type="match status" value="1"/>
</dbReference>
<evidence type="ECO:0000256" key="6">
    <source>
        <dbReference type="SAM" id="Phobius"/>
    </source>
</evidence>
<name>A0A926IRW2_9BACT</name>
<feature type="transmembrane region" description="Helical" evidence="6">
    <location>
        <begin position="34"/>
        <end position="53"/>
    </location>
</feature>
<dbReference type="InterPro" id="IPR003856">
    <property type="entry name" value="LPS_length_determ_N"/>
</dbReference>
<dbReference type="InterPro" id="IPR050445">
    <property type="entry name" value="Bact_polysacc_biosynth/exp"/>
</dbReference>
<protein>
    <submittedName>
        <fullName evidence="8">Chain-length determining protein</fullName>
    </submittedName>
</protein>
<keyword evidence="4 6" id="KW-1133">Transmembrane helix</keyword>
<proteinExistence type="predicted"/>
<feature type="domain" description="Polysaccharide chain length determinant N-terminal" evidence="7">
    <location>
        <begin position="17"/>
        <end position="79"/>
    </location>
</feature>
<comment type="caution">
    <text evidence="8">The sequence shown here is derived from an EMBL/GenBank/DDBJ whole genome shotgun (WGS) entry which is preliminary data.</text>
</comment>
<dbReference type="GO" id="GO:0004713">
    <property type="term" value="F:protein tyrosine kinase activity"/>
    <property type="evidence" value="ECO:0007669"/>
    <property type="project" value="TreeGrafter"/>
</dbReference>
<keyword evidence="9" id="KW-1185">Reference proteome</keyword>
<evidence type="ECO:0000256" key="1">
    <source>
        <dbReference type="ARBA" id="ARBA00004651"/>
    </source>
</evidence>
<keyword evidence="3 6" id="KW-0812">Transmembrane</keyword>
<accession>A0A926IRW2</accession>
<dbReference type="AlphaFoldDB" id="A0A926IRW2"/>
<dbReference type="EMBL" id="JACRTF010000001">
    <property type="protein sequence ID" value="MBC8594915.1"/>
    <property type="molecule type" value="Genomic_DNA"/>
</dbReference>
<feature type="transmembrane region" description="Helical" evidence="6">
    <location>
        <begin position="336"/>
        <end position="357"/>
    </location>
</feature>
<dbReference type="PANTHER" id="PTHR32309:SF13">
    <property type="entry name" value="FERRIC ENTEROBACTIN TRANSPORT PROTEIN FEPE"/>
    <property type="match status" value="1"/>
</dbReference>
<dbReference type="RefSeq" id="WP_262436000.1">
    <property type="nucleotide sequence ID" value="NZ_JACRTF010000001.1"/>
</dbReference>
<evidence type="ECO:0000256" key="2">
    <source>
        <dbReference type="ARBA" id="ARBA00022475"/>
    </source>
</evidence>
<evidence type="ECO:0000256" key="5">
    <source>
        <dbReference type="ARBA" id="ARBA00023136"/>
    </source>
</evidence>
<dbReference type="Proteomes" id="UP000651085">
    <property type="component" value="Unassembled WGS sequence"/>
</dbReference>
<evidence type="ECO:0000256" key="4">
    <source>
        <dbReference type="ARBA" id="ARBA00022989"/>
    </source>
</evidence>
<organism evidence="8 9">
    <name type="scientific">Jilunia laotingensis</name>
    <dbReference type="NCBI Taxonomy" id="2763675"/>
    <lineage>
        <taxon>Bacteria</taxon>
        <taxon>Pseudomonadati</taxon>
        <taxon>Bacteroidota</taxon>
        <taxon>Bacteroidia</taxon>
        <taxon>Bacteroidales</taxon>
        <taxon>Bacteroidaceae</taxon>
        <taxon>Jilunia</taxon>
    </lineage>
</organism>
<keyword evidence="5 6" id="KW-0472">Membrane</keyword>